<gene>
    <name evidence="3" type="ORF">BT62DRAFT_231505</name>
</gene>
<dbReference type="OrthoDB" id="2535105at2759"/>
<sequence length="96" mass="11031">MDLILFTVNTNLITTFLSLGSLYLVLPDATIYGGISFIFSKSYLISFLVILNSREFLRFERRWITTHSQGYPPFQIFLVQVLLMPHRPPGSSLSCR</sequence>
<evidence type="ECO:0000313" key="3">
    <source>
        <dbReference type="EMBL" id="KAG7444863.1"/>
    </source>
</evidence>
<evidence type="ECO:0000313" key="4">
    <source>
        <dbReference type="Proteomes" id="UP000812287"/>
    </source>
</evidence>
<evidence type="ECO:0000259" key="2">
    <source>
        <dbReference type="Pfam" id="PF20152"/>
    </source>
</evidence>
<dbReference type="InterPro" id="IPR045339">
    <property type="entry name" value="DUF6534"/>
</dbReference>
<proteinExistence type="predicted"/>
<feature type="domain" description="DUF6534" evidence="2">
    <location>
        <begin position="3"/>
        <end position="55"/>
    </location>
</feature>
<dbReference type="Pfam" id="PF20152">
    <property type="entry name" value="DUF6534"/>
    <property type="match status" value="1"/>
</dbReference>
<keyword evidence="1" id="KW-0472">Membrane</keyword>
<feature type="transmembrane region" description="Helical" evidence="1">
    <location>
        <begin position="5"/>
        <end position="25"/>
    </location>
</feature>
<organism evidence="3 4">
    <name type="scientific">Guyanagaster necrorhizus</name>
    <dbReference type="NCBI Taxonomy" id="856835"/>
    <lineage>
        <taxon>Eukaryota</taxon>
        <taxon>Fungi</taxon>
        <taxon>Dikarya</taxon>
        <taxon>Basidiomycota</taxon>
        <taxon>Agaricomycotina</taxon>
        <taxon>Agaricomycetes</taxon>
        <taxon>Agaricomycetidae</taxon>
        <taxon>Agaricales</taxon>
        <taxon>Marasmiineae</taxon>
        <taxon>Physalacriaceae</taxon>
        <taxon>Guyanagaster</taxon>
    </lineage>
</organism>
<accession>A0A9P7VQL1</accession>
<dbReference type="AlphaFoldDB" id="A0A9P7VQL1"/>
<evidence type="ECO:0000256" key="1">
    <source>
        <dbReference type="SAM" id="Phobius"/>
    </source>
</evidence>
<name>A0A9P7VQL1_9AGAR</name>
<protein>
    <recommendedName>
        <fullName evidence="2">DUF6534 domain-containing protein</fullName>
    </recommendedName>
</protein>
<feature type="transmembrane region" description="Helical" evidence="1">
    <location>
        <begin position="31"/>
        <end position="51"/>
    </location>
</feature>
<dbReference type="Proteomes" id="UP000812287">
    <property type="component" value="Unassembled WGS sequence"/>
</dbReference>
<dbReference type="EMBL" id="MU250539">
    <property type="protein sequence ID" value="KAG7444863.1"/>
    <property type="molecule type" value="Genomic_DNA"/>
</dbReference>
<keyword evidence="1" id="KW-1133">Transmembrane helix</keyword>
<reference evidence="3" key="1">
    <citation type="submission" date="2020-11" db="EMBL/GenBank/DDBJ databases">
        <title>Adaptations for nitrogen fixation in a non-lichenized fungal sporocarp promotes dispersal by wood-feeding termites.</title>
        <authorList>
            <consortium name="DOE Joint Genome Institute"/>
            <person name="Koch R.A."/>
            <person name="Yoon G."/>
            <person name="Arayal U."/>
            <person name="Lail K."/>
            <person name="Amirebrahimi M."/>
            <person name="Labutti K."/>
            <person name="Lipzen A."/>
            <person name="Riley R."/>
            <person name="Barry K."/>
            <person name="Henrissat B."/>
            <person name="Grigoriev I.V."/>
            <person name="Herr J.R."/>
            <person name="Aime M.C."/>
        </authorList>
    </citation>
    <scope>NUCLEOTIDE SEQUENCE</scope>
    <source>
        <strain evidence="3">MCA 3950</strain>
    </source>
</reference>
<dbReference type="RefSeq" id="XP_043038363.1">
    <property type="nucleotide sequence ID" value="XM_043180154.1"/>
</dbReference>
<keyword evidence="1" id="KW-0812">Transmembrane</keyword>
<comment type="caution">
    <text evidence="3">The sequence shown here is derived from an EMBL/GenBank/DDBJ whole genome shotgun (WGS) entry which is preliminary data.</text>
</comment>
<keyword evidence="4" id="KW-1185">Reference proteome</keyword>
<dbReference type="GeneID" id="66102450"/>